<organism evidence="2 3">
    <name type="scientific">Rhodococcoides kroppenstedtii</name>
    <dbReference type="NCBI Taxonomy" id="293050"/>
    <lineage>
        <taxon>Bacteria</taxon>
        <taxon>Bacillati</taxon>
        <taxon>Actinomycetota</taxon>
        <taxon>Actinomycetes</taxon>
        <taxon>Mycobacteriales</taxon>
        <taxon>Nocardiaceae</taxon>
        <taxon>Rhodococcoides</taxon>
    </lineage>
</organism>
<dbReference type="EMBL" id="FOJN01000018">
    <property type="protein sequence ID" value="SFA61633.1"/>
    <property type="molecule type" value="Genomic_DNA"/>
</dbReference>
<protein>
    <recommendedName>
        <fullName evidence="1">Protein kinase domain-containing protein</fullName>
    </recommendedName>
</protein>
<evidence type="ECO:0000313" key="3">
    <source>
        <dbReference type="Proteomes" id="UP000182054"/>
    </source>
</evidence>
<dbReference type="InterPro" id="IPR011009">
    <property type="entry name" value="Kinase-like_dom_sf"/>
</dbReference>
<evidence type="ECO:0000313" key="2">
    <source>
        <dbReference type="EMBL" id="SFA61633.1"/>
    </source>
</evidence>
<reference evidence="2 3" key="1">
    <citation type="submission" date="2016-10" db="EMBL/GenBank/DDBJ databases">
        <authorList>
            <person name="de Groot N.N."/>
        </authorList>
    </citation>
    <scope>NUCLEOTIDE SEQUENCE [LARGE SCALE GENOMIC DNA]</scope>
    <source>
        <strain evidence="2 3">DSM 44908</strain>
    </source>
</reference>
<dbReference type="Proteomes" id="UP000182054">
    <property type="component" value="Unassembled WGS sequence"/>
</dbReference>
<dbReference type="AlphaFoldDB" id="A0A1I0UCN0"/>
<dbReference type="GO" id="GO:0005524">
    <property type="term" value="F:ATP binding"/>
    <property type="evidence" value="ECO:0007669"/>
    <property type="project" value="InterPro"/>
</dbReference>
<evidence type="ECO:0000259" key="1">
    <source>
        <dbReference type="PROSITE" id="PS50011"/>
    </source>
</evidence>
<accession>A0A1I0UCN0</accession>
<gene>
    <name evidence="2" type="ORF">SAMN05444374_11854</name>
</gene>
<dbReference type="InterPro" id="IPR000719">
    <property type="entry name" value="Prot_kinase_dom"/>
</dbReference>
<sequence>MGAVVTRTAKNVMVEKSELGELTSIGSGGQAKVYSAADYTMPGMNGRIVYKQYRKAILAKYGDALYHGMPELILFPDSLDDKNQKYLSTLAVWPKALVVENGRALGILMRIIPDTFFFDMILPNKNSRTLLELQHFYRMDAQKQELGIPLTSDKDKILLVLKLIKGIEFFHRHNLVLGDFSPRNVVVSHPAKLDGPNKGKLFPKFLDIDSFRFRGGQPPIEQMNTPMWYPPEIRKAQDQVAQLTAAGATSLEVGTAEAHMRNLNFRTDVFKFGLATLRLFHSSEDAIAIYISPDARIRIAKLIGTKRANVLLASLEENPVNRPTMADILKQFQA</sequence>
<dbReference type="Gene3D" id="1.10.510.10">
    <property type="entry name" value="Transferase(Phosphotransferase) domain 1"/>
    <property type="match status" value="1"/>
</dbReference>
<proteinExistence type="predicted"/>
<name>A0A1I0UCN0_9NOCA</name>
<dbReference type="SUPFAM" id="SSF56112">
    <property type="entry name" value="Protein kinase-like (PK-like)"/>
    <property type="match status" value="1"/>
</dbReference>
<feature type="domain" description="Protein kinase" evidence="1">
    <location>
        <begin position="19"/>
        <end position="334"/>
    </location>
</feature>
<dbReference type="PROSITE" id="PS50011">
    <property type="entry name" value="PROTEIN_KINASE_DOM"/>
    <property type="match status" value="1"/>
</dbReference>
<dbReference type="GO" id="GO:0004672">
    <property type="term" value="F:protein kinase activity"/>
    <property type="evidence" value="ECO:0007669"/>
    <property type="project" value="InterPro"/>
</dbReference>